<dbReference type="InterPro" id="IPR050135">
    <property type="entry name" value="dGTPase-like"/>
</dbReference>
<reference evidence="3" key="1">
    <citation type="journal article" date="2019" name="Int. J. Syst. Evol. Microbiol.">
        <title>The Global Catalogue of Microorganisms (GCM) 10K type strain sequencing project: providing services to taxonomists for standard genome sequencing and annotation.</title>
        <authorList>
            <consortium name="The Broad Institute Genomics Platform"/>
            <consortium name="The Broad Institute Genome Sequencing Center for Infectious Disease"/>
            <person name="Wu L."/>
            <person name="Ma J."/>
        </authorList>
    </citation>
    <scope>NUCLEOTIDE SEQUENCE [LARGE SCALE GENOMIC DNA]</scope>
    <source>
        <strain evidence="3">JCM 16545</strain>
    </source>
</reference>
<comment type="caution">
    <text evidence="2">The sequence shown here is derived from an EMBL/GenBank/DDBJ whole genome shotgun (WGS) entry which is preliminary data.</text>
</comment>
<evidence type="ECO:0000313" key="2">
    <source>
        <dbReference type="EMBL" id="MFD2065527.1"/>
    </source>
</evidence>
<dbReference type="Proteomes" id="UP001597369">
    <property type="component" value="Unassembled WGS sequence"/>
</dbReference>
<dbReference type="SMART" id="SM00471">
    <property type="entry name" value="HDc"/>
    <property type="match status" value="1"/>
</dbReference>
<dbReference type="Pfam" id="PF01966">
    <property type="entry name" value="HD"/>
    <property type="match status" value="1"/>
</dbReference>
<dbReference type="InterPro" id="IPR003607">
    <property type="entry name" value="HD/PDEase_dom"/>
</dbReference>
<sequence>MNKKKIFNDPVYGFITVPSELIFDIIDHPYFQRLRRIKQLGLTEMVYPGALHTRFHHALGAMHLMNTALNTLRSKNNQINDEEFEASLIAILLHDVGHGPFSHALETAIFKEVHHENLSLHIMHMLNETFKGRLSMAINIFKGTYERNFFHQLVSSQLDVDRLDYLNRDSFYTGVYEGKIGADRIIKMLDVANDKLVVEEKAIYSIENFLVSRRLMYWQVYLHKTVISAENMVLRTVQRARQLIQQGVEVPASPCLKFFLASDLTMQDFQSDHSILERFVSLDDHDIWSGIKMWASHDDMVLSFLAKSILSRRLFKVVISSKPIDPEILLGISELVQEQFKVAEEDVKYLMIAGKISNNAYQAGGESIDILTKSGYVVDVAEASDLPNIRALSYDVEKFYVCYPKEVAH</sequence>
<protein>
    <submittedName>
        <fullName evidence="2">HD domain-containing protein</fullName>
    </submittedName>
</protein>
<evidence type="ECO:0000313" key="3">
    <source>
        <dbReference type="Proteomes" id="UP001597369"/>
    </source>
</evidence>
<keyword evidence="3" id="KW-1185">Reference proteome</keyword>
<gene>
    <name evidence="2" type="ORF">ACFSKU_01420</name>
</gene>
<dbReference type="PANTHER" id="PTHR11373">
    <property type="entry name" value="DEOXYNUCLEOSIDE TRIPHOSPHATE TRIPHOSPHOHYDROLASE"/>
    <property type="match status" value="1"/>
</dbReference>
<evidence type="ECO:0000259" key="1">
    <source>
        <dbReference type="SMART" id="SM00471"/>
    </source>
</evidence>
<accession>A0ABW4WSA2</accession>
<dbReference type="Gene3D" id="1.10.3210.10">
    <property type="entry name" value="Hypothetical protein af1432"/>
    <property type="match status" value="1"/>
</dbReference>
<feature type="domain" description="HD/PDEase" evidence="1">
    <location>
        <begin position="50"/>
        <end position="175"/>
    </location>
</feature>
<proteinExistence type="predicted"/>
<dbReference type="PANTHER" id="PTHR11373:SF4">
    <property type="entry name" value="DEOXYNUCLEOSIDE TRIPHOSPHATE TRIPHOSPHOHYDROLASE SAMHD1"/>
    <property type="match status" value="1"/>
</dbReference>
<dbReference type="CDD" id="cd00077">
    <property type="entry name" value="HDc"/>
    <property type="match status" value="1"/>
</dbReference>
<dbReference type="SUPFAM" id="SSF109604">
    <property type="entry name" value="HD-domain/PDEase-like"/>
    <property type="match status" value="1"/>
</dbReference>
<dbReference type="RefSeq" id="WP_229959952.1">
    <property type="nucleotide sequence ID" value="NZ_JAJJWI010000006.1"/>
</dbReference>
<dbReference type="InterPro" id="IPR006674">
    <property type="entry name" value="HD_domain"/>
</dbReference>
<dbReference type="InterPro" id="IPR045509">
    <property type="entry name" value="HD_assoc_2"/>
</dbReference>
<name>A0ABW4WSA2_9BACT</name>
<dbReference type="Pfam" id="PF19276">
    <property type="entry name" value="HD_assoc_2"/>
    <property type="match status" value="1"/>
</dbReference>
<organism evidence="2 3">
    <name type="scientific">Pontibacter silvestris</name>
    <dbReference type="NCBI Taxonomy" id="2305183"/>
    <lineage>
        <taxon>Bacteria</taxon>
        <taxon>Pseudomonadati</taxon>
        <taxon>Bacteroidota</taxon>
        <taxon>Cytophagia</taxon>
        <taxon>Cytophagales</taxon>
        <taxon>Hymenobacteraceae</taxon>
        <taxon>Pontibacter</taxon>
    </lineage>
</organism>
<dbReference type="EMBL" id="JBHUHV010000002">
    <property type="protein sequence ID" value="MFD2065527.1"/>
    <property type="molecule type" value="Genomic_DNA"/>
</dbReference>